<dbReference type="Proteomes" id="UP000326903">
    <property type="component" value="Unassembled WGS sequence"/>
</dbReference>
<dbReference type="PANTHER" id="PTHR43479:SF11">
    <property type="entry name" value="ACREF_ENVCD OPERON REPRESSOR-RELATED"/>
    <property type="match status" value="1"/>
</dbReference>
<dbReference type="InterPro" id="IPR009057">
    <property type="entry name" value="Homeodomain-like_sf"/>
</dbReference>
<dbReference type="SUPFAM" id="SSF46689">
    <property type="entry name" value="Homeodomain-like"/>
    <property type="match status" value="1"/>
</dbReference>
<proteinExistence type="predicted"/>
<accession>A0A5J5IE93</accession>
<evidence type="ECO:0000256" key="1">
    <source>
        <dbReference type="ARBA" id="ARBA00023125"/>
    </source>
</evidence>
<dbReference type="PRINTS" id="PR00455">
    <property type="entry name" value="HTHTETR"/>
</dbReference>
<dbReference type="InterPro" id="IPR001647">
    <property type="entry name" value="HTH_TetR"/>
</dbReference>
<dbReference type="RefSeq" id="WP_150415596.1">
    <property type="nucleotide sequence ID" value="NZ_VYQF01000004.1"/>
</dbReference>
<protein>
    <submittedName>
        <fullName evidence="4">TetR/AcrR family transcriptional regulator</fullName>
    </submittedName>
</protein>
<feature type="DNA-binding region" description="H-T-H motif" evidence="2">
    <location>
        <begin position="31"/>
        <end position="50"/>
    </location>
</feature>
<dbReference type="PANTHER" id="PTHR43479">
    <property type="entry name" value="ACREF/ENVCD OPERON REPRESSOR-RELATED"/>
    <property type="match status" value="1"/>
</dbReference>
<dbReference type="EMBL" id="VYQF01000004">
    <property type="protein sequence ID" value="KAA9038036.1"/>
    <property type="molecule type" value="Genomic_DNA"/>
</dbReference>
<name>A0A5J5IE93_9BACT</name>
<feature type="domain" description="HTH tetR-type" evidence="3">
    <location>
        <begin position="8"/>
        <end position="68"/>
    </location>
</feature>
<gene>
    <name evidence="4" type="ORF">FW778_14830</name>
</gene>
<dbReference type="Gene3D" id="1.10.357.10">
    <property type="entry name" value="Tetracycline Repressor, domain 2"/>
    <property type="match status" value="1"/>
</dbReference>
<organism evidence="4 5">
    <name type="scientific">Ginsengibacter hankyongi</name>
    <dbReference type="NCBI Taxonomy" id="2607284"/>
    <lineage>
        <taxon>Bacteria</taxon>
        <taxon>Pseudomonadati</taxon>
        <taxon>Bacteroidota</taxon>
        <taxon>Chitinophagia</taxon>
        <taxon>Chitinophagales</taxon>
        <taxon>Chitinophagaceae</taxon>
        <taxon>Ginsengibacter</taxon>
    </lineage>
</organism>
<evidence type="ECO:0000313" key="4">
    <source>
        <dbReference type="EMBL" id="KAA9038036.1"/>
    </source>
</evidence>
<keyword evidence="1 2" id="KW-0238">DNA-binding</keyword>
<dbReference type="GO" id="GO:0003677">
    <property type="term" value="F:DNA binding"/>
    <property type="evidence" value="ECO:0007669"/>
    <property type="project" value="UniProtKB-UniRule"/>
</dbReference>
<evidence type="ECO:0000256" key="2">
    <source>
        <dbReference type="PROSITE-ProRule" id="PRU00335"/>
    </source>
</evidence>
<keyword evidence="5" id="KW-1185">Reference proteome</keyword>
<comment type="caution">
    <text evidence="4">The sequence shown here is derived from an EMBL/GenBank/DDBJ whole genome shotgun (WGS) entry which is preliminary data.</text>
</comment>
<dbReference type="InterPro" id="IPR050624">
    <property type="entry name" value="HTH-type_Tx_Regulator"/>
</dbReference>
<dbReference type="AlphaFoldDB" id="A0A5J5IE93"/>
<sequence length="174" mass="20073">MIVQSDIADKKEAILRSTLELIKDNGFHGTPISMIAKHAGVASGTIYHYFPSKDAIIVELHQRIKTEMVNAMFSKTNSSKSYKQQFFDGWINLCKYFINNPSALFFNEQFTSSPYIKTLSKKDAKGSVSRFNEFFQYGMDKGYLKKNGIFVDRFRGVWLYKSYCKISCNRPVRL</sequence>
<evidence type="ECO:0000313" key="5">
    <source>
        <dbReference type="Proteomes" id="UP000326903"/>
    </source>
</evidence>
<dbReference type="Pfam" id="PF00440">
    <property type="entry name" value="TetR_N"/>
    <property type="match status" value="1"/>
</dbReference>
<evidence type="ECO:0000259" key="3">
    <source>
        <dbReference type="PROSITE" id="PS50977"/>
    </source>
</evidence>
<dbReference type="PROSITE" id="PS50977">
    <property type="entry name" value="HTH_TETR_2"/>
    <property type="match status" value="1"/>
</dbReference>
<reference evidence="4 5" key="1">
    <citation type="submission" date="2019-09" db="EMBL/GenBank/DDBJ databases">
        <title>Draft genome sequence of Ginsengibacter sp. BR5-29.</title>
        <authorList>
            <person name="Im W.-T."/>
        </authorList>
    </citation>
    <scope>NUCLEOTIDE SEQUENCE [LARGE SCALE GENOMIC DNA]</scope>
    <source>
        <strain evidence="4 5">BR5-29</strain>
    </source>
</reference>